<evidence type="ECO:0000256" key="1">
    <source>
        <dbReference type="SAM" id="Coils"/>
    </source>
</evidence>
<dbReference type="Proteomes" id="UP000298493">
    <property type="component" value="Unassembled WGS sequence"/>
</dbReference>
<evidence type="ECO:0000256" key="2">
    <source>
        <dbReference type="SAM" id="MobiDB-lite"/>
    </source>
</evidence>
<proteinExistence type="predicted"/>
<evidence type="ECO:0000313" key="4">
    <source>
        <dbReference type="Proteomes" id="UP000298493"/>
    </source>
</evidence>
<comment type="caution">
    <text evidence="3">The sequence shown here is derived from an EMBL/GenBank/DDBJ whole genome shotgun (WGS) entry which is preliminary data.</text>
</comment>
<dbReference type="EMBL" id="SNSC02000012">
    <property type="protein sequence ID" value="TID19644.1"/>
    <property type="molecule type" value="Genomic_DNA"/>
</dbReference>
<feature type="coiled-coil region" evidence="1">
    <location>
        <begin position="305"/>
        <end position="335"/>
    </location>
</feature>
<keyword evidence="4" id="KW-1185">Reference proteome</keyword>
<dbReference type="AlphaFoldDB" id="A0A4Z1NUT8"/>
<feature type="region of interest" description="Disordered" evidence="2">
    <location>
        <begin position="349"/>
        <end position="371"/>
    </location>
</feature>
<name>A0A4Z1NUT8_9PEZI</name>
<protein>
    <submittedName>
        <fullName evidence="3">Uncharacterized protein</fullName>
    </submittedName>
</protein>
<dbReference type="Gene3D" id="2.60.120.330">
    <property type="entry name" value="B-lactam Antibiotic, Isopenicillin N Synthase, Chain"/>
    <property type="match status" value="1"/>
</dbReference>
<reference evidence="3 4" key="1">
    <citation type="submission" date="2019-04" db="EMBL/GenBank/DDBJ databases">
        <title>High contiguity whole genome sequence and gene annotation resource for two Venturia nashicola isolates.</title>
        <authorList>
            <person name="Prokchorchik M."/>
            <person name="Won K."/>
            <person name="Lee Y."/>
            <person name="Choi E.D."/>
            <person name="Segonzac C."/>
            <person name="Sohn K.H."/>
        </authorList>
    </citation>
    <scope>NUCLEOTIDE SEQUENCE [LARGE SCALE GENOMIC DNA]</scope>
    <source>
        <strain evidence="3 4">PRI2</strain>
    </source>
</reference>
<gene>
    <name evidence="3" type="ORF">E6O75_ATG06982</name>
</gene>
<sequence>MDSKTQSTQITEVKVINYERILSRHKAELLNLAKACSPPPNGLGFFFLDLNCPSVSYAVEDLVELNDSTRDYFLEAGNVKLKDGVSKHTGKQRYSRSTIEALELPTKELAKSNISQALPEALQPAAHSISRLLAILEHVAQDIFACLCLTIDPTGKLKNVSTVRGENLDHESVLRLCFEEPTNRKTFKKDQLQAGDNIGGAEHTMGILRIMQYDEARFRWLLNRVAGAETWSSPLPAVEGCLLVNIGDGMQALTGGRYHAPEYMYIKVNDDEEGVCSFEYILRQEAWGAPHFTEEQAAGVIPSQVEELQMELARLKKKKKRLEEENSRIERDLQACDLGFRNLKAKYRHQRQTLRRSGGYASNSTDDAHGE</sequence>
<organism evidence="3 4">
    <name type="scientific">Venturia nashicola</name>
    <dbReference type="NCBI Taxonomy" id="86259"/>
    <lineage>
        <taxon>Eukaryota</taxon>
        <taxon>Fungi</taxon>
        <taxon>Dikarya</taxon>
        <taxon>Ascomycota</taxon>
        <taxon>Pezizomycotina</taxon>
        <taxon>Dothideomycetes</taxon>
        <taxon>Pleosporomycetidae</taxon>
        <taxon>Venturiales</taxon>
        <taxon>Venturiaceae</taxon>
        <taxon>Venturia</taxon>
    </lineage>
</organism>
<dbReference type="InterPro" id="IPR027443">
    <property type="entry name" value="IPNS-like_sf"/>
</dbReference>
<dbReference type="OrthoDB" id="288590at2759"/>
<dbReference type="SUPFAM" id="SSF51197">
    <property type="entry name" value="Clavaminate synthase-like"/>
    <property type="match status" value="1"/>
</dbReference>
<keyword evidence="1" id="KW-0175">Coiled coil</keyword>
<evidence type="ECO:0000313" key="3">
    <source>
        <dbReference type="EMBL" id="TID19644.1"/>
    </source>
</evidence>
<accession>A0A4Z1NUT8</accession>
<dbReference type="STRING" id="86259.A0A4Z1NUT8"/>